<proteinExistence type="predicted"/>
<organism evidence="2 3">
    <name type="scientific">Rhodopseudomonas pseudopalustris</name>
    <dbReference type="NCBI Taxonomy" id="1513892"/>
    <lineage>
        <taxon>Bacteria</taxon>
        <taxon>Pseudomonadati</taxon>
        <taxon>Pseudomonadota</taxon>
        <taxon>Alphaproteobacteria</taxon>
        <taxon>Hyphomicrobiales</taxon>
        <taxon>Nitrobacteraceae</taxon>
        <taxon>Rhodopseudomonas</taxon>
    </lineage>
</organism>
<reference evidence="3" key="1">
    <citation type="submission" date="2016-10" db="EMBL/GenBank/DDBJ databases">
        <authorList>
            <person name="Varghese N."/>
            <person name="Submissions S."/>
        </authorList>
    </citation>
    <scope>NUCLEOTIDE SEQUENCE [LARGE SCALE GENOMIC DNA]</scope>
    <source>
        <strain evidence="3">DSM 123</strain>
    </source>
</reference>
<keyword evidence="1" id="KW-1133">Transmembrane helix</keyword>
<feature type="transmembrane region" description="Helical" evidence="1">
    <location>
        <begin position="358"/>
        <end position="383"/>
    </location>
</feature>
<keyword evidence="3" id="KW-1185">Reference proteome</keyword>
<accession>A0A1H8T1Z1</accession>
<keyword evidence="1" id="KW-0812">Transmembrane</keyword>
<keyword evidence="1" id="KW-0472">Membrane</keyword>
<dbReference type="OrthoDB" id="5294733at2"/>
<evidence type="ECO:0000313" key="2">
    <source>
        <dbReference type="EMBL" id="SEO84785.1"/>
    </source>
</evidence>
<feature type="transmembrane region" description="Helical" evidence="1">
    <location>
        <begin position="17"/>
        <end position="41"/>
    </location>
</feature>
<gene>
    <name evidence="2" type="ORF">SAMN05444123_105177</name>
</gene>
<evidence type="ECO:0000313" key="3">
    <source>
        <dbReference type="Proteomes" id="UP000199615"/>
    </source>
</evidence>
<dbReference type="AlphaFoldDB" id="A0A1H8T1Z1"/>
<dbReference type="Pfam" id="PF13641">
    <property type="entry name" value="Glyco_tranf_2_3"/>
    <property type="match status" value="1"/>
</dbReference>
<protein>
    <submittedName>
        <fullName evidence="2">Adsorption protein B</fullName>
    </submittedName>
</protein>
<dbReference type="InterPro" id="IPR029044">
    <property type="entry name" value="Nucleotide-diphossugar_trans"/>
</dbReference>
<feature type="transmembrane region" description="Helical" evidence="1">
    <location>
        <begin position="403"/>
        <end position="421"/>
    </location>
</feature>
<evidence type="ECO:0000256" key="1">
    <source>
        <dbReference type="SAM" id="Phobius"/>
    </source>
</evidence>
<name>A0A1H8T1Z1_9BRAD</name>
<dbReference type="RefSeq" id="WP_092683942.1">
    <property type="nucleotide sequence ID" value="NZ_FODT01000005.1"/>
</dbReference>
<dbReference type="EMBL" id="FODT01000005">
    <property type="protein sequence ID" value="SEO84785.1"/>
    <property type="molecule type" value="Genomic_DNA"/>
</dbReference>
<dbReference type="NCBIfam" id="NF011305">
    <property type="entry name" value="PRK14716.1-3"/>
    <property type="match status" value="1"/>
</dbReference>
<dbReference type="Proteomes" id="UP000199615">
    <property type="component" value="Unassembled WGS sequence"/>
</dbReference>
<dbReference type="SUPFAM" id="SSF53448">
    <property type="entry name" value="Nucleotide-diphospho-sugar transferases"/>
    <property type="match status" value="1"/>
</dbReference>
<sequence length="497" mass="55955">MGSLTTSIVAFRDVVEIMLVVTAVLVALSSIDDLVVDLLYWGRRLTRPNAFDATADLATMEAIPQAPIAVIIPAWQEHEVIFSMLAANQATTKYDNYHLFVGAYQNDAATLTEVRRAEAQSNRVHLVVVPRDGPTSKADCLNVVANGVFAFEQAKGIKFAGLVLHDAEDLIHPYELVLFNFMAHDNDFIQLPVFSFKRPLRELVGGVYMDEFAESHLKDIPVRRMISGLVPCAGVAAFFGRDIALRTMADNAGSLFRSDSLTEDYDFALRLGLLGARVNFVIAPASYTIDISSSTDLPEIVGRKLPIATREFFPNSFVAAQRQRARWLMGIVFQGTRSFGWRGTTGIKYALLRDRKSILTAPLIMLAYLVLFGLVSVNLYFRWYLPDEVNRFPLLQEPLVQQLLWLNFAFLIWRLLHRFYFTNRIYGLRHGLMSIPRLPLGNFLNFFAVARACRLYLSHSLLGTRLVWDKTEHQYPTGLHAFDLGPGTKLREADSAK</sequence>